<proteinExistence type="predicted"/>
<dbReference type="EMBL" id="CASHTH010002911">
    <property type="protein sequence ID" value="CAI8037136.1"/>
    <property type="molecule type" value="Genomic_DNA"/>
</dbReference>
<organism evidence="1 2">
    <name type="scientific">Geodia barretti</name>
    <name type="common">Barrett's horny sponge</name>
    <dbReference type="NCBI Taxonomy" id="519541"/>
    <lineage>
        <taxon>Eukaryota</taxon>
        <taxon>Metazoa</taxon>
        <taxon>Porifera</taxon>
        <taxon>Demospongiae</taxon>
        <taxon>Heteroscleromorpha</taxon>
        <taxon>Tetractinellida</taxon>
        <taxon>Astrophorina</taxon>
        <taxon>Geodiidae</taxon>
        <taxon>Geodia</taxon>
    </lineage>
</organism>
<dbReference type="AlphaFoldDB" id="A0AA35X250"/>
<gene>
    <name evidence="1" type="ORF">GBAR_LOCUS20773</name>
</gene>
<keyword evidence="2" id="KW-1185">Reference proteome</keyword>
<evidence type="ECO:0000313" key="1">
    <source>
        <dbReference type="EMBL" id="CAI8037136.1"/>
    </source>
</evidence>
<name>A0AA35X250_GEOBA</name>
<protein>
    <submittedName>
        <fullName evidence="1">Uncharacterized protein</fullName>
    </submittedName>
</protein>
<evidence type="ECO:0000313" key="2">
    <source>
        <dbReference type="Proteomes" id="UP001174909"/>
    </source>
</evidence>
<sequence>MECTVSAAEVERCVEVLSVSTRVLASSDGGSTSSGRNLVLIKGQGRGQGLVKMEDDGRLLFADPDKETEGECFIRRNHYANRSFVVCTFESEDYFRSYIWANTKTNDFTVSGMEAQDLQVAYWRTVHYYKVTGNIEHYNRMNGDPWYCLQYWGDERYRTTKLEDGLFMVAEGTGTTAKFALRSLKELKDKKNGIFSFTSVTH</sequence>
<dbReference type="Proteomes" id="UP001174909">
    <property type="component" value="Unassembled WGS sequence"/>
</dbReference>
<accession>A0AA35X250</accession>
<comment type="caution">
    <text evidence="1">The sequence shown here is derived from an EMBL/GenBank/DDBJ whole genome shotgun (WGS) entry which is preliminary data.</text>
</comment>
<reference evidence="1" key="1">
    <citation type="submission" date="2023-03" db="EMBL/GenBank/DDBJ databases">
        <authorList>
            <person name="Steffen K."/>
            <person name="Cardenas P."/>
        </authorList>
    </citation>
    <scope>NUCLEOTIDE SEQUENCE</scope>
</reference>